<proteinExistence type="predicted"/>
<dbReference type="PANTHER" id="PTHR38451:SF1">
    <property type="entry name" value="TRNA (ADENINE(22)-N(1))-METHYLTRANSFERASE"/>
    <property type="match status" value="1"/>
</dbReference>
<reference evidence="1" key="2">
    <citation type="journal article" date="2021" name="PeerJ">
        <title>Extensive microbial diversity within the chicken gut microbiome revealed by metagenomics and culture.</title>
        <authorList>
            <person name="Gilroy R."/>
            <person name="Ravi A."/>
            <person name="Getino M."/>
            <person name="Pursley I."/>
            <person name="Horton D.L."/>
            <person name="Alikhan N.F."/>
            <person name="Baker D."/>
            <person name="Gharbi K."/>
            <person name="Hall N."/>
            <person name="Watson M."/>
            <person name="Adriaenssens E.M."/>
            <person name="Foster-Nyarko E."/>
            <person name="Jarju S."/>
            <person name="Secka A."/>
            <person name="Antonio M."/>
            <person name="Oren A."/>
            <person name="Chaudhuri R.R."/>
            <person name="La Ragione R."/>
            <person name="Hildebrand F."/>
            <person name="Pallen M.J."/>
        </authorList>
    </citation>
    <scope>NUCLEOTIDE SEQUENCE</scope>
    <source>
        <strain evidence="1">ChiGjej1B1-19959</strain>
    </source>
</reference>
<gene>
    <name evidence="1" type="ORF">IAC53_01930</name>
</gene>
<dbReference type="EMBL" id="DVMW01000018">
    <property type="protein sequence ID" value="HIU35353.1"/>
    <property type="molecule type" value="Genomic_DNA"/>
</dbReference>
<dbReference type="Pfam" id="PF12847">
    <property type="entry name" value="Methyltransf_18"/>
    <property type="match status" value="1"/>
</dbReference>
<dbReference type="Proteomes" id="UP000824071">
    <property type="component" value="Unassembled WGS sequence"/>
</dbReference>
<comment type="caution">
    <text evidence="1">The sequence shown here is derived from an EMBL/GenBank/DDBJ whole genome shotgun (WGS) entry which is preliminary data.</text>
</comment>
<dbReference type="PANTHER" id="PTHR38451">
    <property type="entry name" value="TRNA (ADENINE(22)-N(1))-METHYLTRANSFERASE"/>
    <property type="match status" value="1"/>
</dbReference>
<accession>A0A9D1LCB7</accession>
<dbReference type="InterPro" id="IPR029063">
    <property type="entry name" value="SAM-dependent_MTases_sf"/>
</dbReference>
<dbReference type="GO" id="GO:0032259">
    <property type="term" value="P:methylation"/>
    <property type="evidence" value="ECO:0007669"/>
    <property type="project" value="UniProtKB-KW"/>
</dbReference>
<dbReference type="PIRSF" id="PIRSF018637">
    <property type="entry name" value="TrmK"/>
    <property type="match status" value="1"/>
</dbReference>
<organism evidence="1 2">
    <name type="scientific">Candidatus Fimenecus excrementigallinarum</name>
    <dbReference type="NCBI Taxonomy" id="2840816"/>
    <lineage>
        <taxon>Bacteria</taxon>
        <taxon>Bacillati</taxon>
        <taxon>Bacillota</taxon>
        <taxon>Clostridia</taxon>
        <taxon>Candidatus Fimenecus</taxon>
    </lineage>
</organism>
<dbReference type="AlphaFoldDB" id="A0A9D1LCB7"/>
<dbReference type="InterPro" id="IPR006901">
    <property type="entry name" value="TrmK"/>
</dbReference>
<evidence type="ECO:0000313" key="1">
    <source>
        <dbReference type="EMBL" id="HIU35353.1"/>
    </source>
</evidence>
<protein>
    <submittedName>
        <fullName evidence="1">SAM-dependent methyltransferase</fullName>
    </submittedName>
</protein>
<evidence type="ECO:0000313" key="2">
    <source>
        <dbReference type="Proteomes" id="UP000824071"/>
    </source>
</evidence>
<dbReference type="SUPFAM" id="SSF53335">
    <property type="entry name" value="S-adenosyl-L-methionine-dependent methyltransferases"/>
    <property type="match status" value="1"/>
</dbReference>
<name>A0A9D1LCB7_9FIRM</name>
<keyword evidence="1" id="KW-0489">Methyltransferase</keyword>
<sequence length="224" mass="24739">MLHLTPRLSAVAGLVRPCETVADIGTDHAYVPAFLLQTGVAQRAIAADIHEKPLENAKKTLERFGLLNRAELRLSDGLQGFRAGEAQAFVIAGMGGEQIAAMLHAASWLQAPEIQLVLQPMTHGEDVRRALRENGFSRVEERTVAEGSRLYLVLWARWTGEIQPVSPAYDYIGALCPQARETDRLFLRRTAARLQKKADALRGKDPTAAKKLDSILQEVYDACR</sequence>
<keyword evidence="1" id="KW-0808">Transferase</keyword>
<dbReference type="Gene3D" id="3.40.50.150">
    <property type="entry name" value="Vaccinia Virus protein VP39"/>
    <property type="match status" value="1"/>
</dbReference>
<dbReference type="GO" id="GO:0160105">
    <property type="term" value="F:tRNA (adenine(22)-N1)-methyltransferase activity"/>
    <property type="evidence" value="ECO:0007669"/>
    <property type="project" value="InterPro"/>
</dbReference>
<reference evidence="1" key="1">
    <citation type="submission" date="2020-10" db="EMBL/GenBank/DDBJ databases">
        <authorList>
            <person name="Gilroy R."/>
        </authorList>
    </citation>
    <scope>NUCLEOTIDE SEQUENCE</scope>
    <source>
        <strain evidence="1">ChiGjej1B1-19959</strain>
    </source>
</reference>